<keyword evidence="5" id="KW-0378">Hydrolase</keyword>
<dbReference type="GO" id="GO:0046872">
    <property type="term" value="F:metal ion binding"/>
    <property type="evidence" value="ECO:0007669"/>
    <property type="project" value="UniProtKB-KW"/>
</dbReference>
<dbReference type="SMART" id="SM00477">
    <property type="entry name" value="NUC"/>
    <property type="match status" value="1"/>
</dbReference>
<evidence type="ECO:0000313" key="6">
    <source>
        <dbReference type="Proteomes" id="UP000271590"/>
    </source>
</evidence>
<dbReference type="CDD" id="cd00091">
    <property type="entry name" value="NUC"/>
    <property type="match status" value="1"/>
</dbReference>
<dbReference type="RefSeq" id="WP_124959606.1">
    <property type="nucleotide sequence ID" value="NZ_RQXU01000009.1"/>
</dbReference>
<reference evidence="5 6" key="1">
    <citation type="submission" date="2018-11" db="EMBL/GenBank/DDBJ databases">
        <title>The genome of Variovorax sp T529.</title>
        <authorList>
            <person name="Gao J."/>
        </authorList>
    </citation>
    <scope>NUCLEOTIDE SEQUENCE [LARGE SCALE GENOMIC DNA]</scope>
    <source>
        <strain evidence="5 6">T529</strain>
    </source>
</reference>
<keyword evidence="5" id="KW-0540">Nuclease</keyword>
<dbReference type="PANTHER" id="PTHR13966:SF5">
    <property type="entry name" value="ENDONUCLEASE G, MITOCHONDRIAL"/>
    <property type="match status" value="1"/>
</dbReference>
<gene>
    <name evidence="5" type="ORF">EH244_17320</name>
</gene>
<evidence type="ECO:0000256" key="2">
    <source>
        <dbReference type="PIRSR" id="PIRSR640255-2"/>
    </source>
</evidence>
<dbReference type="InterPro" id="IPR020821">
    <property type="entry name" value="ENPP1-3/EXOG-like_nuc-like"/>
</dbReference>
<evidence type="ECO:0000256" key="1">
    <source>
        <dbReference type="PIRSR" id="PIRSR640255-1"/>
    </source>
</evidence>
<protein>
    <submittedName>
        <fullName evidence="5">DNA/RNA non-specific endonuclease</fullName>
    </submittedName>
</protein>
<dbReference type="InterPro" id="IPR001604">
    <property type="entry name" value="Endo_G_ENPP1-like_dom"/>
</dbReference>
<proteinExistence type="predicted"/>
<dbReference type="InterPro" id="IPR044929">
    <property type="entry name" value="DNA/RNA_non-sp_Endonuclease_sf"/>
</dbReference>
<keyword evidence="5" id="KW-0255">Endonuclease</keyword>
<organism evidence="5 6">
    <name type="scientific">Variovorax beijingensis</name>
    <dbReference type="NCBI Taxonomy" id="2496117"/>
    <lineage>
        <taxon>Bacteria</taxon>
        <taxon>Pseudomonadati</taxon>
        <taxon>Pseudomonadota</taxon>
        <taxon>Betaproteobacteria</taxon>
        <taxon>Burkholderiales</taxon>
        <taxon>Comamonadaceae</taxon>
        <taxon>Variovorax</taxon>
    </lineage>
</organism>
<evidence type="ECO:0000313" key="5">
    <source>
        <dbReference type="EMBL" id="RRH87261.1"/>
    </source>
</evidence>
<dbReference type="Proteomes" id="UP000271590">
    <property type="component" value="Unassembled WGS sequence"/>
</dbReference>
<dbReference type="InterPro" id="IPR040255">
    <property type="entry name" value="Non-specific_endonuclease"/>
</dbReference>
<accession>A0A3P3EM22</accession>
<dbReference type="InterPro" id="IPR044925">
    <property type="entry name" value="His-Me_finger_sf"/>
</dbReference>
<dbReference type="Pfam" id="PF01223">
    <property type="entry name" value="Endonuclease_NS"/>
    <property type="match status" value="1"/>
</dbReference>
<name>A0A3P3EM22_9BURK</name>
<dbReference type="EMBL" id="RQXU01000009">
    <property type="protein sequence ID" value="RRH87261.1"/>
    <property type="molecule type" value="Genomic_DNA"/>
</dbReference>
<dbReference type="SMART" id="SM00892">
    <property type="entry name" value="Endonuclease_NS"/>
    <property type="match status" value="1"/>
</dbReference>
<comment type="caution">
    <text evidence="5">The sequence shown here is derived from an EMBL/GenBank/DDBJ whole genome shotgun (WGS) entry which is preliminary data.</text>
</comment>
<feature type="active site" description="Proton acceptor" evidence="1">
    <location>
        <position position="136"/>
    </location>
</feature>
<dbReference type="PANTHER" id="PTHR13966">
    <property type="entry name" value="ENDONUCLEASE RELATED"/>
    <property type="match status" value="1"/>
</dbReference>
<dbReference type="GO" id="GO:0004519">
    <property type="term" value="F:endonuclease activity"/>
    <property type="evidence" value="ECO:0007669"/>
    <property type="project" value="UniProtKB-KW"/>
</dbReference>
<keyword evidence="2" id="KW-0479">Metal-binding</keyword>
<dbReference type="GO" id="GO:0016787">
    <property type="term" value="F:hydrolase activity"/>
    <property type="evidence" value="ECO:0007669"/>
    <property type="project" value="InterPro"/>
</dbReference>
<dbReference type="Gene3D" id="3.40.570.10">
    <property type="entry name" value="Extracellular Endonuclease, subunit A"/>
    <property type="match status" value="1"/>
</dbReference>
<feature type="domain" description="ENPP1-3/EXOG-like endonuclease/phosphodiesterase" evidence="3">
    <location>
        <begin position="72"/>
        <end position="285"/>
    </location>
</feature>
<sequence length="304" mass="34218">MSDTDVQVVSNSWAGIQRVAATPKPAEFFRGRQGYAPDFFGDGNRVELPSMSEAISMDDIATLEDGSFELKYQHFSTVQCISRRVPLYSACNVDGSRSKNVPRHDTWNYDGRIKKEYQMLREAYGPGQDRKFSRGHMTRRQDPNWGSLATAQRANIDTFFATNACPQWQPFNDGLWGDLEDYVLGNAQGDDKRISVFTGPILRPDDAERFGIRIPRDFWKVVAFISEATGELAAIAYLMSQGTYLDSGVARDLEDFAMSQRSLSFIEAETGLKFESLEGRDVLDGADISFVQPIRRFSDTRLPA</sequence>
<evidence type="ECO:0000259" key="4">
    <source>
        <dbReference type="SMART" id="SM00892"/>
    </source>
</evidence>
<feature type="domain" description="DNA/RNA non-specific endonuclease/pyrophosphatase/phosphodiesterase" evidence="4">
    <location>
        <begin position="71"/>
        <end position="281"/>
    </location>
</feature>
<dbReference type="GO" id="GO:0003676">
    <property type="term" value="F:nucleic acid binding"/>
    <property type="evidence" value="ECO:0007669"/>
    <property type="project" value="InterPro"/>
</dbReference>
<dbReference type="AlphaFoldDB" id="A0A3P3EM22"/>
<dbReference type="SUPFAM" id="SSF54060">
    <property type="entry name" value="His-Me finger endonucleases"/>
    <property type="match status" value="1"/>
</dbReference>
<feature type="binding site" evidence="2">
    <location>
        <position position="172"/>
    </location>
    <ligand>
        <name>Mg(2+)</name>
        <dbReference type="ChEBI" id="CHEBI:18420"/>
        <note>catalytic</note>
    </ligand>
</feature>
<evidence type="ECO:0000259" key="3">
    <source>
        <dbReference type="SMART" id="SM00477"/>
    </source>
</evidence>